<dbReference type="KEGG" id="pco:PHACADRAFT_251305"/>
<feature type="compositionally biased region" description="Low complexity" evidence="1">
    <location>
        <begin position="380"/>
        <end position="392"/>
    </location>
</feature>
<gene>
    <name evidence="2" type="ORF">PHACADRAFT_251305</name>
</gene>
<feature type="compositionally biased region" description="Low complexity" evidence="1">
    <location>
        <begin position="161"/>
        <end position="172"/>
    </location>
</feature>
<dbReference type="HOGENOM" id="CLU_395399_0_0_1"/>
<feature type="compositionally biased region" description="Low complexity" evidence="1">
    <location>
        <begin position="317"/>
        <end position="346"/>
    </location>
</feature>
<sequence>MNFGPQPPVAPRIDLDVKAGKALIEFATAETARLAWESDRLTGEGKEHVRAYWYRVPGIGADAGVGELEEGEIEDGELAKHFGQNNKTKTKESRKKATELAPLVTYSAAPVVQPLSSNGHRTSHPPVTPSSSTFSPVQSSFVTRHPTLPSAPPSLPPKPVSPAQHPPMKLVGLPPPPPHAPQADPPKPLLSRIQPTLSNPQEGAQTVPTPVQSAVSSLNATAPVFVPKAQPLSSASVSNEAAPPRSLDVPSVDKITDTSRSRLESDVSETTLAQTASDHVRVVPKAVREVVAGTIFESDQLSQEADIGPIVSSRDVSTPPAVSSPGGSSSSEAPAISSQPEAPSAAGRSLLPAKLKPDTKSQMQSVLAVSANQEVTIPVAVPSAKPSASSQPRDPRSALSTSTPPPSEPRATRNAPKVPSSAKRKEVEEMLSRHREELASRRSASSSGSTTPVSEIEAMIVGKSLSSTAETTPSPTLPAAVDAAAAIKEDDLRRLVLNSRKSRVVSAAPNTPPVESSPSFVASVTVNELKAAQDKLSLDELAVSFIAQSIQAVSMPSPALGSPDRSAPAVAPIFSEKALLSAKQQVLEGNIADQKALMNRYLAARTKAERDRLKQAMAQRSRYVLHPVAFRRCCCTPPEAAQELLVCRAMEQELGTLQARADAGKEAARALKFRWPETNKHACILVISDDEGEDSDD</sequence>
<organism evidence="2 3">
    <name type="scientific">Phanerochaete carnosa (strain HHB-10118-sp)</name>
    <name type="common">White-rot fungus</name>
    <name type="synonym">Peniophora carnosa</name>
    <dbReference type="NCBI Taxonomy" id="650164"/>
    <lineage>
        <taxon>Eukaryota</taxon>
        <taxon>Fungi</taxon>
        <taxon>Dikarya</taxon>
        <taxon>Basidiomycota</taxon>
        <taxon>Agaricomycotina</taxon>
        <taxon>Agaricomycetes</taxon>
        <taxon>Polyporales</taxon>
        <taxon>Phanerochaetaceae</taxon>
        <taxon>Phanerochaete</taxon>
    </lineage>
</organism>
<proteinExistence type="predicted"/>
<feature type="compositionally biased region" description="Basic and acidic residues" evidence="1">
    <location>
        <begin position="254"/>
        <end position="265"/>
    </location>
</feature>
<protein>
    <submittedName>
        <fullName evidence="2">Uncharacterized protein</fullName>
    </submittedName>
</protein>
<feature type="compositionally biased region" description="Polar residues" evidence="1">
    <location>
        <begin position="193"/>
        <end position="215"/>
    </location>
</feature>
<reference evidence="2 3" key="1">
    <citation type="journal article" date="2012" name="BMC Genomics">
        <title>Comparative genomics of the white-rot fungi, Phanerochaete carnosa and P. chrysosporium, to elucidate the genetic basis of the distinct wood types they colonize.</title>
        <authorList>
            <person name="Suzuki H."/>
            <person name="MacDonald J."/>
            <person name="Syed K."/>
            <person name="Salamov A."/>
            <person name="Hori C."/>
            <person name="Aerts A."/>
            <person name="Henrissat B."/>
            <person name="Wiebenga A."/>
            <person name="vanKuyk P.A."/>
            <person name="Barry K."/>
            <person name="Lindquist E."/>
            <person name="LaButti K."/>
            <person name="Lapidus A."/>
            <person name="Lucas S."/>
            <person name="Coutinho P."/>
            <person name="Gong Y."/>
            <person name="Samejima M."/>
            <person name="Mahadevan R."/>
            <person name="Abou-Zaid M."/>
            <person name="de Vries R.P."/>
            <person name="Igarashi K."/>
            <person name="Yadav J.S."/>
            <person name="Grigoriev I.V."/>
            <person name="Master E.R."/>
        </authorList>
    </citation>
    <scope>NUCLEOTIDE SEQUENCE [LARGE SCALE GENOMIC DNA]</scope>
    <source>
        <strain evidence="2 3">HHB-10118-sp</strain>
    </source>
</reference>
<dbReference type="EMBL" id="JH930470">
    <property type="protein sequence ID" value="EKM57598.1"/>
    <property type="molecule type" value="Genomic_DNA"/>
</dbReference>
<evidence type="ECO:0000256" key="1">
    <source>
        <dbReference type="SAM" id="MobiDB-lite"/>
    </source>
</evidence>
<dbReference type="RefSeq" id="XP_007392945.1">
    <property type="nucleotide sequence ID" value="XM_007392883.1"/>
</dbReference>
<dbReference type="AlphaFoldDB" id="K5W168"/>
<feature type="compositionally biased region" description="Pro residues" evidence="1">
    <location>
        <begin position="173"/>
        <end position="188"/>
    </location>
</feature>
<dbReference type="GeneID" id="18915186"/>
<feature type="region of interest" description="Disordered" evidence="1">
    <location>
        <begin position="380"/>
        <end position="456"/>
    </location>
</feature>
<feature type="compositionally biased region" description="Pro residues" evidence="1">
    <location>
        <begin position="149"/>
        <end position="160"/>
    </location>
</feature>
<keyword evidence="3" id="KW-1185">Reference proteome</keyword>
<feature type="compositionally biased region" description="Basic and acidic residues" evidence="1">
    <location>
        <begin position="423"/>
        <end position="440"/>
    </location>
</feature>
<accession>K5W168</accession>
<feature type="compositionally biased region" description="Polar residues" evidence="1">
    <location>
        <begin position="268"/>
        <end position="277"/>
    </location>
</feature>
<feature type="compositionally biased region" description="Low complexity" evidence="1">
    <location>
        <begin position="129"/>
        <end position="148"/>
    </location>
</feature>
<dbReference type="OrthoDB" id="2804702at2759"/>
<feature type="region of interest" description="Disordered" evidence="1">
    <location>
        <begin position="230"/>
        <end position="279"/>
    </location>
</feature>
<dbReference type="InParanoid" id="K5W168"/>
<name>K5W168_PHACS</name>
<feature type="region of interest" description="Disordered" evidence="1">
    <location>
        <begin position="294"/>
        <end position="367"/>
    </location>
</feature>
<feature type="region of interest" description="Disordered" evidence="1">
    <location>
        <begin position="113"/>
        <end position="215"/>
    </location>
</feature>
<evidence type="ECO:0000313" key="2">
    <source>
        <dbReference type="EMBL" id="EKM57598.1"/>
    </source>
</evidence>
<evidence type="ECO:0000313" key="3">
    <source>
        <dbReference type="Proteomes" id="UP000008370"/>
    </source>
</evidence>
<dbReference type="Proteomes" id="UP000008370">
    <property type="component" value="Unassembled WGS sequence"/>
</dbReference>